<comment type="caution">
    <text evidence="6">The sequence shown here is derived from an EMBL/GenBank/DDBJ whole genome shotgun (WGS) entry which is preliminary data.</text>
</comment>
<evidence type="ECO:0000256" key="1">
    <source>
        <dbReference type="ARBA" id="ARBA00008563"/>
    </source>
</evidence>
<dbReference type="EMBL" id="JACQMJ010000005">
    <property type="protein sequence ID" value="MBI4132252.1"/>
    <property type="molecule type" value="Genomic_DNA"/>
</dbReference>
<evidence type="ECO:0000256" key="3">
    <source>
        <dbReference type="ARBA" id="ARBA00023274"/>
    </source>
</evidence>
<evidence type="ECO:0000256" key="2">
    <source>
        <dbReference type="ARBA" id="ARBA00022980"/>
    </source>
</evidence>
<dbReference type="Proteomes" id="UP000704960">
    <property type="component" value="Unassembled WGS sequence"/>
</dbReference>
<dbReference type="HAMAP" id="MF_01363">
    <property type="entry name" value="Ribosomal_bL21"/>
    <property type="match status" value="1"/>
</dbReference>
<keyword evidence="4 5" id="KW-0694">RNA-binding</keyword>
<dbReference type="Pfam" id="PF00829">
    <property type="entry name" value="Ribosomal_L21p"/>
    <property type="match status" value="1"/>
</dbReference>
<dbReference type="NCBIfam" id="TIGR00061">
    <property type="entry name" value="L21"/>
    <property type="match status" value="1"/>
</dbReference>
<dbReference type="GO" id="GO:1990904">
    <property type="term" value="C:ribonucleoprotein complex"/>
    <property type="evidence" value="ECO:0007669"/>
    <property type="project" value="UniProtKB-KW"/>
</dbReference>
<dbReference type="AlphaFoldDB" id="A0A933DSV7"/>
<dbReference type="InterPro" id="IPR028909">
    <property type="entry name" value="bL21-like"/>
</dbReference>
<dbReference type="InterPro" id="IPR036164">
    <property type="entry name" value="bL21-like_sf"/>
</dbReference>
<dbReference type="GO" id="GO:0005840">
    <property type="term" value="C:ribosome"/>
    <property type="evidence" value="ECO:0007669"/>
    <property type="project" value="UniProtKB-KW"/>
</dbReference>
<evidence type="ECO:0000313" key="7">
    <source>
        <dbReference type="Proteomes" id="UP000704960"/>
    </source>
</evidence>
<accession>A0A933DSV7</accession>
<dbReference type="PANTHER" id="PTHR21349">
    <property type="entry name" value="50S RIBOSOMAL PROTEIN L21"/>
    <property type="match status" value="1"/>
</dbReference>
<name>A0A933DSV7_9BACT</name>
<comment type="subunit">
    <text evidence="4">Part of the 50S ribosomal subunit. Contacts protein L20.</text>
</comment>
<protein>
    <recommendedName>
        <fullName evidence="4">Large ribosomal subunit protein bL21</fullName>
    </recommendedName>
</protein>
<evidence type="ECO:0000256" key="4">
    <source>
        <dbReference type="HAMAP-Rule" id="MF_01363"/>
    </source>
</evidence>
<comment type="function">
    <text evidence="4 5">This protein binds to 23S rRNA in the presence of protein L20.</text>
</comment>
<dbReference type="GO" id="GO:0019843">
    <property type="term" value="F:rRNA binding"/>
    <property type="evidence" value="ECO:0007669"/>
    <property type="project" value="UniProtKB-UniRule"/>
</dbReference>
<dbReference type="SUPFAM" id="SSF141091">
    <property type="entry name" value="L21p-like"/>
    <property type="match status" value="1"/>
</dbReference>
<reference evidence="6" key="1">
    <citation type="submission" date="2020-07" db="EMBL/GenBank/DDBJ databases">
        <title>Huge and variable diversity of episymbiotic CPR bacteria and DPANN archaea in groundwater ecosystems.</title>
        <authorList>
            <person name="He C.Y."/>
            <person name="Keren R."/>
            <person name="Whittaker M."/>
            <person name="Farag I.F."/>
            <person name="Doudna J."/>
            <person name="Cate J.H.D."/>
            <person name="Banfield J.F."/>
        </authorList>
    </citation>
    <scope>NUCLEOTIDE SEQUENCE</scope>
    <source>
        <strain evidence="6">NC_groundwater_1226_Ag_S-0.1um_59_124</strain>
    </source>
</reference>
<keyword evidence="2 4" id="KW-0689">Ribosomal protein</keyword>
<comment type="similarity">
    <text evidence="1 4 5">Belongs to the bacterial ribosomal protein bL21 family.</text>
</comment>
<dbReference type="InterPro" id="IPR001787">
    <property type="entry name" value="Ribosomal_bL21"/>
</dbReference>
<organism evidence="6 7">
    <name type="scientific">Candidatus Sungiibacteriota bacterium</name>
    <dbReference type="NCBI Taxonomy" id="2750080"/>
    <lineage>
        <taxon>Bacteria</taxon>
        <taxon>Candidatus Sungiibacteriota</taxon>
    </lineage>
</organism>
<dbReference type="PANTHER" id="PTHR21349:SF0">
    <property type="entry name" value="LARGE RIBOSOMAL SUBUNIT PROTEIN BL21M"/>
    <property type="match status" value="1"/>
</dbReference>
<keyword evidence="4 5" id="KW-0699">rRNA-binding</keyword>
<evidence type="ECO:0000256" key="5">
    <source>
        <dbReference type="RuleBase" id="RU000562"/>
    </source>
</evidence>
<dbReference type="GO" id="GO:0005737">
    <property type="term" value="C:cytoplasm"/>
    <property type="evidence" value="ECO:0007669"/>
    <property type="project" value="UniProtKB-ARBA"/>
</dbReference>
<sequence length="103" mass="11748">MFAIIKTGGKQYKVSPGQKLRIEKLNADDGVVVHFPEVLLVADGEKVDIGTPTVKGAKVDAKVLRQGRYDKKIVFKYHRKTRYRKKKGHRQHFTEVEITKITA</sequence>
<dbReference type="GO" id="GO:0003735">
    <property type="term" value="F:structural constituent of ribosome"/>
    <property type="evidence" value="ECO:0007669"/>
    <property type="project" value="InterPro"/>
</dbReference>
<evidence type="ECO:0000313" key="6">
    <source>
        <dbReference type="EMBL" id="MBI4132252.1"/>
    </source>
</evidence>
<gene>
    <name evidence="4 6" type="primary">rplU</name>
    <name evidence="6" type="ORF">HY474_01325</name>
</gene>
<proteinExistence type="inferred from homology"/>
<dbReference type="GO" id="GO:0006412">
    <property type="term" value="P:translation"/>
    <property type="evidence" value="ECO:0007669"/>
    <property type="project" value="UniProtKB-UniRule"/>
</dbReference>
<keyword evidence="3 4" id="KW-0687">Ribonucleoprotein</keyword>